<evidence type="ECO:0000313" key="2">
    <source>
        <dbReference type="EMBL" id="GAT46355.1"/>
    </source>
</evidence>
<keyword evidence="1" id="KW-0472">Membrane</keyword>
<keyword evidence="3" id="KW-1185">Reference proteome</keyword>
<feature type="non-terminal residue" evidence="2">
    <location>
        <position position="1"/>
    </location>
</feature>
<reference evidence="2" key="1">
    <citation type="submission" date="2014-09" db="EMBL/GenBank/DDBJ databases">
        <title>Genome sequence of the luminous mushroom Mycena chlorophos for searching fungal bioluminescence genes.</title>
        <authorList>
            <person name="Tanaka Y."/>
            <person name="Kasuga D."/>
            <person name="Oba Y."/>
            <person name="Hase S."/>
            <person name="Sato K."/>
            <person name="Oba Y."/>
            <person name="Sakakibara Y."/>
        </authorList>
    </citation>
    <scope>NUCLEOTIDE SEQUENCE</scope>
</reference>
<feature type="non-terminal residue" evidence="2">
    <location>
        <position position="77"/>
    </location>
</feature>
<keyword evidence="1" id="KW-0812">Transmembrane</keyword>
<protein>
    <submittedName>
        <fullName evidence="2">Uncharacterized protein</fullName>
    </submittedName>
</protein>
<dbReference type="EMBL" id="DF842338">
    <property type="protein sequence ID" value="GAT46355.1"/>
    <property type="molecule type" value="Genomic_DNA"/>
</dbReference>
<evidence type="ECO:0000313" key="3">
    <source>
        <dbReference type="Proteomes" id="UP000815677"/>
    </source>
</evidence>
<keyword evidence="1" id="KW-1133">Transmembrane helix</keyword>
<organism evidence="2 3">
    <name type="scientific">Mycena chlorophos</name>
    <name type="common">Agaric fungus</name>
    <name type="synonym">Agaricus chlorophos</name>
    <dbReference type="NCBI Taxonomy" id="658473"/>
    <lineage>
        <taxon>Eukaryota</taxon>
        <taxon>Fungi</taxon>
        <taxon>Dikarya</taxon>
        <taxon>Basidiomycota</taxon>
        <taxon>Agaricomycotina</taxon>
        <taxon>Agaricomycetes</taxon>
        <taxon>Agaricomycetidae</taxon>
        <taxon>Agaricales</taxon>
        <taxon>Marasmiineae</taxon>
        <taxon>Mycenaceae</taxon>
        <taxon>Mycena</taxon>
    </lineage>
</organism>
<proteinExistence type="predicted"/>
<dbReference type="Proteomes" id="UP000815677">
    <property type="component" value="Unassembled WGS sequence"/>
</dbReference>
<name>A0ABQ0L5B2_MYCCL</name>
<sequence length="77" mass="8788">FSDALTHVDGLQLWTILITLLLVPYRRFRRWNPYGCLSAKPCCVCADTVLDSCSEYAVSITRLAAWRRLSSLIIEIL</sequence>
<accession>A0ABQ0L5B2</accession>
<feature type="transmembrane region" description="Helical" evidence="1">
    <location>
        <begin position="6"/>
        <end position="25"/>
    </location>
</feature>
<gene>
    <name evidence="2" type="ORF">MCHLO_03888</name>
</gene>
<evidence type="ECO:0000256" key="1">
    <source>
        <dbReference type="SAM" id="Phobius"/>
    </source>
</evidence>